<protein>
    <submittedName>
        <fullName evidence="6">Pre-peptidase C-terminal domain-containing protein</fullName>
    </submittedName>
</protein>
<evidence type="ECO:0000259" key="4">
    <source>
        <dbReference type="Pfam" id="PF04151"/>
    </source>
</evidence>
<dbReference type="Gene3D" id="2.60.120.380">
    <property type="match status" value="1"/>
</dbReference>
<dbReference type="Pfam" id="PF05567">
    <property type="entry name" value="T4P_PilY1"/>
    <property type="match status" value="1"/>
</dbReference>
<organism evidence="6 7">
    <name type="scientific">Thermomonas beijingensis</name>
    <dbReference type="NCBI Taxonomy" id="2872701"/>
    <lineage>
        <taxon>Bacteria</taxon>
        <taxon>Pseudomonadati</taxon>
        <taxon>Pseudomonadota</taxon>
        <taxon>Gammaproteobacteria</taxon>
        <taxon>Lysobacterales</taxon>
        <taxon>Lysobacteraceae</taxon>
        <taxon>Thermomonas</taxon>
    </lineage>
</organism>
<reference evidence="6" key="1">
    <citation type="submission" date="2021-09" db="EMBL/GenBank/DDBJ databases">
        <authorList>
            <person name="Wu T."/>
            <person name="Guo S.Z."/>
        </authorList>
    </citation>
    <scope>NUCLEOTIDE SEQUENCE</scope>
    <source>
        <strain evidence="6">RSS-23</strain>
    </source>
</reference>
<dbReference type="EMBL" id="JAIQDJ010000001">
    <property type="protein sequence ID" value="MBZ4185772.1"/>
    <property type="molecule type" value="Genomic_DNA"/>
</dbReference>
<sequence length="1251" mass="130640">MKTSFSEVRRNRLSAAAQWWAAPAAFLCTLLALPVNAGTYVPIPNQPLDTGVRVAPNILFILDNSGSMAWKNMNNQDIKKMTGSGSFSSTPDADGIGTGTSVTTESTGTSKIYMQNYVTNTLYYNPAVDYLPWVDATGNRLTGGTSFTAAYSSDHYVNYTGVDKNTSSGTRNLSSNTQTFYIPKNPASTDNTYLSVVDNYNRYQIPSGKTDVIRSEYGKVVASSNTLSGYPVTGVSIAKNSWYSVNFTLPAGTTSFTVTTSGGTGNANLYVRKGAAPTTGSYDCRSNGANNNETCTINSPGSSTYYAGAYAYSAVAGMTLTVTYTTTNSCDGDSVGSYGWVNCTSATPTGRGVSDELTNFATWYSYFRTRIKAAKGGAAEAFKAQGNKVRVGYRSLHPTNNSSIAPDFDIPVGDGNDGRFVNGNVANGDAAATTTRSIWYNRLFAAYASNGTPLQAELKQAGDYFSQSSASGPYGPESGANQYSCRQNFAILTTDGYWNGGTAGTGDVDSSAQPTITGAPKQKGDPNQSYTYSPTKPYSDGTTTWSSTLADVAMKYWVTDLRTDIAAMGTTASPAGNNVPTTEDDPAFWQHMVTFGISIGMKTTQGMASVEDAFAAKPNWPQPGNDLAANVDDLLHAAVNGHGQFVAATSPALFAEGLTKALATIARRTSSSSNIATNAATIKTGGKVFNASYVSGIWTGAVNAWTLDAYNNPSALAWTASIPAFSTRKTKVFTYNGTTGDTFPTATQTTSLDRSTVGPVDYPVTGAKNADYIMGDQSGEGTAVGKLRVRDALLGDIVDSSPAYVSDTNTLYVGANDGMLHAFDAGTGVEQFAYVPNLINFGKLAQISRGDYDHQWSVDGPVAVTSRKLTPSQNLLVGSLGRGGKGMYGLDVSTPASFGTANVSWELADTANGNMGLVTGRPVLAKVKTGDVAAVVGNGVNSSNDKAVLIVVNVKTGAVIREIDTGAGSASTPNGLAAPTGILGPDGKTIAYAYAGDRLGNVWKFDLTDASASNWTATRLFTAKSNDGTGAVQPITGGVTVATDPKTYKRWVMFGTGSFMTTTEAADKTASTQGMYGFVDDGAAVAYADLVKRGVNNTGAIQDGYPVRTFDSKSDLPTGKKGWYLTLPGAGERIVQDAQLVSNILVTASMIPEGNGCEAGGTGYINALDAFTGTSAGSSLFDLNNDGSTTDSVVGGVPVGSVNFGVGMPTLPIFLDGKLVVGGTNAGNKPGSGGISGKSWSRVSWREIRSD</sequence>
<feature type="region of interest" description="Disordered" evidence="3">
    <location>
        <begin position="83"/>
        <end position="105"/>
    </location>
</feature>
<gene>
    <name evidence="6" type="ORF">K7B09_05450</name>
</gene>
<evidence type="ECO:0000313" key="7">
    <source>
        <dbReference type="Proteomes" id="UP001430290"/>
    </source>
</evidence>
<comment type="caution">
    <text evidence="6">The sequence shown here is derived from an EMBL/GenBank/DDBJ whole genome shotgun (WGS) entry which is preliminary data.</text>
</comment>
<evidence type="ECO:0000313" key="6">
    <source>
        <dbReference type="EMBL" id="MBZ4185772.1"/>
    </source>
</evidence>
<evidence type="ECO:0000259" key="5">
    <source>
        <dbReference type="Pfam" id="PF05567"/>
    </source>
</evidence>
<dbReference type="InterPro" id="IPR007280">
    <property type="entry name" value="Peptidase_C_arc/bac"/>
</dbReference>
<dbReference type="SUPFAM" id="SSF69322">
    <property type="entry name" value="Tricorn protease domain 2"/>
    <property type="match status" value="1"/>
</dbReference>
<dbReference type="Proteomes" id="UP001430290">
    <property type="component" value="Unassembled WGS sequence"/>
</dbReference>
<keyword evidence="1" id="KW-0479">Metal-binding</keyword>
<feature type="compositionally biased region" description="Polar residues" evidence="3">
    <location>
        <begin position="525"/>
        <end position="535"/>
    </location>
</feature>
<name>A0ABS7TD51_9GAMM</name>
<keyword evidence="7" id="KW-1185">Reference proteome</keyword>
<evidence type="ECO:0000256" key="2">
    <source>
        <dbReference type="ARBA" id="ARBA00022837"/>
    </source>
</evidence>
<feature type="region of interest" description="Disordered" evidence="3">
    <location>
        <begin position="504"/>
        <end position="535"/>
    </location>
</feature>
<dbReference type="Pfam" id="PF04151">
    <property type="entry name" value="PPC"/>
    <property type="match status" value="1"/>
</dbReference>
<accession>A0ABS7TD51</accession>
<feature type="domain" description="PilY1 beta-propeller" evidence="5">
    <location>
        <begin position="807"/>
        <end position="1088"/>
    </location>
</feature>
<feature type="domain" description="Peptidase C-terminal archaeal/bacterial" evidence="4">
    <location>
        <begin position="247"/>
        <end position="310"/>
    </location>
</feature>
<evidence type="ECO:0000256" key="1">
    <source>
        <dbReference type="ARBA" id="ARBA00022723"/>
    </source>
</evidence>
<proteinExistence type="predicted"/>
<dbReference type="InterPro" id="IPR008707">
    <property type="entry name" value="B-propeller_PilY1"/>
</dbReference>
<keyword evidence="2" id="KW-0106">Calcium</keyword>
<evidence type="ECO:0000256" key="3">
    <source>
        <dbReference type="SAM" id="MobiDB-lite"/>
    </source>
</evidence>